<comment type="caution">
    <text evidence="7">The sequence shown here is derived from an EMBL/GenBank/DDBJ whole genome shotgun (WGS) entry which is preliminary data.</text>
</comment>
<evidence type="ECO:0000256" key="4">
    <source>
        <dbReference type="ARBA" id="ARBA00012546"/>
    </source>
</evidence>
<dbReference type="InterPro" id="IPR003766">
    <property type="entry name" value="Uronate_isomerase"/>
</dbReference>
<dbReference type="Pfam" id="PF02614">
    <property type="entry name" value="UxaC"/>
    <property type="match status" value="1"/>
</dbReference>
<keyword evidence="6 7" id="KW-0413">Isomerase</keyword>
<evidence type="ECO:0000256" key="3">
    <source>
        <dbReference type="ARBA" id="ARBA00008397"/>
    </source>
</evidence>
<name>A0ABP5J363_9MICC</name>
<comment type="similarity">
    <text evidence="3">Belongs to the metallo-dependent hydrolases superfamily. Uronate isomerase family.</text>
</comment>
<dbReference type="EMBL" id="BAAAQA010000004">
    <property type="protein sequence ID" value="GAA2111355.1"/>
    <property type="molecule type" value="Genomic_DNA"/>
</dbReference>
<comment type="catalytic activity">
    <reaction evidence="1">
        <text>D-glucuronate = D-fructuronate</text>
        <dbReference type="Rhea" id="RHEA:13049"/>
        <dbReference type="ChEBI" id="CHEBI:58720"/>
        <dbReference type="ChEBI" id="CHEBI:59863"/>
        <dbReference type="EC" id="5.3.1.12"/>
    </reaction>
</comment>
<evidence type="ECO:0000313" key="7">
    <source>
        <dbReference type="EMBL" id="GAA2111355.1"/>
    </source>
</evidence>
<dbReference type="Gene3D" id="1.10.2020.10">
    <property type="entry name" value="uronate isomerase, domain 2, chain A"/>
    <property type="match status" value="1"/>
</dbReference>
<gene>
    <name evidence="7" type="primary">uxaC</name>
    <name evidence="7" type="ORF">GCM10009824_06610</name>
</gene>
<comment type="pathway">
    <text evidence="2">Carbohydrate metabolism; pentose and glucuronate interconversion.</text>
</comment>
<sequence length="469" mass="52469">MSTSIAAHPDRLLPADPGTRAIARNLLKQVEDLPIVSPHGHVDARIIADNTPFPDPTELLISPDHYVTRLLHANGVNLSDLNVGKSNGADPREAWRIFCRNWHLYDGTASGYWLRSEFVNVFGIDDSKINEAHADEIYDQLQTIVEQPNFRPRELFEKFKLEVMATTDDPLDDLSAHEQIAADNSFSGRVLPTFRPDAYVKFHGAGFADKAQKLIDTAGDGLSGYEGYIRAMENGRKYFIDRGAVSADHGTLNANTLKLDPAEATLLFEKGLRGEATVDEANAFEAHMTYQFARMSVEDGLVMTIHPGVYRNHSPETFDEFGADTGHDIPFAMEYTRGLQPLLGDFGNREDFHFVLFTIDETVYSREIAPLAGFYPSVYVGAPWWFIDEPDAMFRWRSAITGTAGFSRSSGFIDDTRAFCSIPARHDASRRTEAAFLAKYVAEHRISEDRATEIIVDIIDAAPRRVFKL</sequence>
<dbReference type="RefSeq" id="WP_344223609.1">
    <property type="nucleotide sequence ID" value="NZ_BAAAQA010000004.1"/>
</dbReference>
<dbReference type="GO" id="GO:0016853">
    <property type="term" value="F:isomerase activity"/>
    <property type="evidence" value="ECO:0007669"/>
    <property type="project" value="UniProtKB-KW"/>
</dbReference>
<organism evidence="7 8">
    <name type="scientific">Kocuria atrinae</name>
    <dbReference type="NCBI Taxonomy" id="592377"/>
    <lineage>
        <taxon>Bacteria</taxon>
        <taxon>Bacillati</taxon>
        <taxon>Actinomycetota</taxon>
        <taxon>Actinomycetes</taxon>
        <taxon>Micrococcales</taxon>
        <taxon>Micrococcaceae</taxon>
        <taxon>Kocuria</taxon>
    </lineage>
</organism>
<dbReference type="InterPro" id="IPR032466">
    <property type="entry name" value="Metal_Hydrolase"/>
</dbReference>
<keyword evidence="8" id="KW-1185">Reference proteome</keyword>
<protein>
    <recommendedName>
        <fullName evidence="5">Uronate isomerase</fullName>
        <ecNumber evidence="4">5.3.1.12</ecNumber>
    </recommendedName>
</protein>
<accession>A0ABP5J363</accession>
<dbReference type="SUPFAM" id="SSF51556">
    <property type="entry name" value="Metallo-dependent hydrolases"/>
    <property type="match status" value="1"/>
</dbReference>
<evidence type="ECO:0000313" key="8">
    <source>
        <dbReference type="Proteomes" id="UP001500166"/>
    </source>
</evidence>
<dbReference type="PANTHER" id="PTHR30068:SF4">
    <property type="entry name" value="URONATE ISOMERASE"/>
    <property type="match status" value="1"/>
</dbReference>
<dbReference type="NCBIfam" id="NF002794">
    <property type="entry name" value="PRK02925.1"/>
    <property type="match status" value="1"/>
</dbReference>
<dbReference type="Proteomes" id="UP001500166">
    <property type="component" value="Unassembled WGS sequence"/>
</dbReference>
<evidence type="ECO:0000256" key="5">
    <source>
        <dbReference type="ARBA" id="ARBA00020555"/>
    </source>
</evidence>
<proteinExistence type="inferred from homology"/>
<evidence type="ECO:0000256" key="2">
    <source>
        <dbReference type="ARBA" id="ARBA00004892"/>
    </source>
</evidence>
<evidence type="ECO:0000256" key="1">
    <source>
        <dbReference type="ARBA" id="ARBA00001165"/>
    </source>
</evidence>
<dbReference type="EC" id="5.3.1.12" evidence="4"/>
<reference evidence="8" key="1">
    <citation type="journal article" date="2019" name="Int. J. Syst. Evol. Microbiol.">
        <title>The Global Catalogue of Microorganisms (GCM) 10K type strain sequencing project: providing services to taxonomists for standard genome sequencing and annotation.</title>
        <authorList>
            <consortium name="The Broad Institute Genomics Platform"/>
            <consortium name="The Broad Institute Genome Sequencing Center for Infectious Disease"/>
            <person name="Wu L."/>
            <person name="Ma J."/>
        </authorList>
    </citation>
    <scope>NUCLEOTIDE SEQUENCE [LARGE SCALE GENOMIC DNA]</scope>
    <source>
        <strain evidence="8">JCM 15914</strain>
    </source>
</reference>
<dbReference type="Gene3D" id="3.20.20.140">
    <property type="entry name" value="Metal-dependent hydrolases"/>
    <property type="match status" value="1"/>
</dbReference>
<dbReference type="PANTHER" id="PTHR30068">
    <property type="entry name" value="URONATE ISOMERASE"/>
    <property type="match status" value="1"/>
</dbReference>
<evidence type="ECO:0000256" key="6">
    <source>
        <dbReference type="ARBA" id="ARBA00023235"/>
    </source>
</evidence>